<evidence type="ECO:0000313" key="2">
    <source>
        <dbReference type="Proteomes" id="UP001367508"/>
    </source>
</evidence>
<reference evidence="1 2" key="1">
    <citation type="submission" date="2024-01" db="EMBL/GenBank/DDBJ databases">
        <title>The genomes of 5 underutilized Papilionoideae crops provide insights into root nodulation and disease resistanc.</title>
        <authorList>
            <person name="Jiang F."/>
        </authorList>
    </citation>
    <scope>NUCLEOTIDE SEQUENCE [LARGE SCALE GENOMIC DNA]</scope>
    <source>
        <strain evidence="1">LVBAO_FW01</strain>
        <tissue evidence="1">Leaves</tissue>
    </source>
</reference>
<sequence>MDKFSIEVHHGEKFMKDRGTKYEGGKLVYGTRLHSNRKYVVTQKCKKMEKMRFRCKTEAMTRVINKVMMGVKKKVEMEMKIKAGVGTPNVEIEHMNIVQGENNVIDVKLSTKGKHLWRRKLSSKVSPSGFSSKLGSTYLHGSKGTKKGTPRCWGII</sequence>
<dbReference type="AlphaFoldDB" id="A0AAN9LPY3"/>
<dbReference type="Proteomes" id="UP001367508">
    <property type="component" value="Unassembled WGS sequence"/>
</dbReference>
<organism evidence="1 2">
    <name type="scientific">Canavalia gladiata</name>
    <name type="common">Sword bean</name>
    <name type="synonym">Dolichos gladiatus</name>
    <dbReference type="NCBI Taxonomy" id="3824"/>
    <lineage>
        <taxon>Eukaryota</taxon>
        <taxon>Viridiplantae</taxon>
        <taxon>Streptophyta</taxon>
        <taxon>Embryophyta</taxon>
        <taxon>Tracheophyta</taxon>
        <taxon>Spermatophyta</taxon>
        <taxon>Magnoliopsida</taxon>
        <taxon>eudicotyledons</taxon>
        <taxon>Gunneridae</taxon>
        <taxon>Pentapetalae</taxon>
        <taxon>rosids</taxon>
        <taxon>fabids</taxon>
        <taxon>Fabales</taxon>
        <taxon>Fabaceae</taxon>
        <taxon>Papilionoideae</taxon>
        <taxon>50 kb inversion clade</taxon>
        <taxon>NPAAA clade</taxon>
        <taxon>indigoferoid/millettioid clade</taxon>
        <taxon>Phaseoleae</taxon>
        <taxon>Canavalia</taxon>
    </lineage>
</organism>
<protein>
    <submittedName>
        <fullName evidence="1">Uncharacterized protein</fullName>
    </submittedName>
</protein>
<evidence type="ECO:0000313" key="1">
    <source>
        <dbReference type="EMBL" id="KAK7339671.1"/>
    </source>
</evidence>
<keyword evidence="2" id="KW-1185">Reference proteome</keyword>
<dbReference type="EMBL" id="JAYMYQ010000004">
    <property type="protein sequence ID" value="KAK7339671.1"/>
    <property type="molecule type" value="Genomic_DNA"/>
</dbReference>
<accession>A0AAN9LPY3</accession>
<proteinExistence type="predicted"/>
<name>A0AAN9LPY3_CANGL</name>
<comment type="caution">
    <text evidence="1">The sequence shown here is derived from an EMBL/GenBank/DDBJ whole genome shotgun (WGS) entry which is preliminary data.</text>
</comment>
<gene>
    <name evidence="1" type="ORF">VNO77_20351</name>
</gene>